<keyword evidence="2" id="KW-1185">Reference proteome</keyword>
<reference evidence="1" key="1">
    <citation type="submission" date="2013-03" db="EMBL/GenBank/DDBJ databases">
        <title>Draft genome sequence of the hydrogen-ethanol-producing anaerobic alkalithermophilic Caloramator celere.</title>
        <authorList>
            <person name="Ciranna A."/>
            <person name="Larjo A."/>
            <person name="Kivisto A."/>
            <person name="Santala V."/>
            <person name="Roos C."/>
            <person name="Karp M."/>
        </authorList>
    </citation>
    <scope>NUCLEOTIDE SEQUENCE [LARGE SCALE GENOMIC DNA]</scope>
    <source>
        <strain evidence="1">DSM 8682</strain>
    </source>
</reference>
<organism evidence="1 2">
    <name type="scientific">Thermobrachium celere DSM 8682</name>
    <dbReference type="NCBI Taxonomy" id="941824"/>
    <lineage>
        <taxon>Bacteria</taxon>
        <taxon>Bacillati</taxon>
        <taxon>Bacillota</taxon>
        <taxon>Clostridia</taxon>
        <taxon>Eubacteriales</taxon>
        <taxon>Clostridiaceae</taxon>
        <taxon>Thermobrachium</taxon>
    </lineage>
</organism>
<dbReference type="HOGENOM" id="CLU_1065323_0_0_9"/>
<gene>
    <name evidence="1" type="ORF">TCEL_01627</name>
</gene>
<comment type="caution">
    <text evidence="1">The sequence shown here is derived from an EMBL/GenBank/DDBJ whole genome shotgun (WGS) entry which is preliminary data.</text>
</comment>
<dbReference type="eggNOG" id="ENOG5033QZI">
    <property type="taxonomic scope" value="Bacteria"/>
</dbReference>
<evidence type="ECO:0000313" key="1">
    <source>
        <dbReference type="EMBL" id="CDF57713.1"/>
    </source>
</evidence>
<dbReference type="OrthoDB" id="1953820at2"/>
<protein>
    <submittedName>
        <fullName evidence="1">Uncharacterized protein</fullName>
    </submittedName>
</protein>
<dbReference type="RefSeq" id="WP_018661116.1">
    <property type="nucleotide sequence ID" value="NZ_HF952018.1"/>
</dbReference>
<dbReference type="EMBL" id="CAVN010000090">
    <property type="protein sequence ID" value="CDF57713.1"/>
    <property type="molecule type" value="Genomic_DNA"/>
</dbReference>
<sequence length="261" mass="29118">MKRIKKIVLLILVITFLVLPLIQIGAQAKEVLPKVKIVSVVKSSYLVYEPISVTVNSNYLGKVQYRAYIKNVKTGKVYDVFTISKDKYSTVVNGGENFKFTIRATTAGTYQVVVMVKREGVKKNYESIVYSRKITIKDTKAAITNVSLKINGNKVITGVTAGHTFYFNLSSLKDSDRVTRLIITSNKDAKVRLAGKDIPLTAYQPKEISLSMLGIKDNPPEGATLKSIRNFKDSNGYLTGKIELYINGKIYKTYDVKAKVN</sequence>
<proteinExistence type="predicted"/>
<accession>R7RQZ0</accession>
<dbReference type="CDD" id="cd00161">
    <property type="entry name" value="beta-trefoil_Ricin-like"/>
    <property type="match status" value="1"/>
</dbReference>
<dbReference type="Proteomes" id="UP000014923">
    <property type="component" value="Unassembled WGS sequence"/>
</dbReference>
<evidence type="ECO:0000313" key="2">
    <source>
        <dbReference type="Proteomes" id="UP000014923"/>
    </source>
</evidence>
<name>R7RQZ0_9CLOT</name>
<dbReference type="AlphaFoldDB" id="R7RQZ0"/>